<proteinExistence type="predicted"/>
<name>A0A517WLC9_9PLAN</name>
<dbReference type="Gene3D" id="2.30.320.10">
    <property type="entry name" value="YwqG-like"/>
    <property type="match status" value="1"/>
</dbReference>
<sequence>MALISDIDTAMAVIANEAVDCYCGEEQQQTAQPEHPVSCTGGVFYGLPGEQWPSTTGGEPLVPWLQVICKDLINPYGAFYHRQAVTFFIRNEFDDFEATSSTDTADFVVREYALDQTLVPLVRPPELQNHPFHQVTWKQQPDYPALSKYSRLFARQVYRDLCDREPFEYENHFGIKIGGWPTPVQGNQDYPGSCDLQIDMTENYTYGDSGIGYLKRTGTGWYVIFESC</sequence>
<evidence type="ECO:0000313" key="1">
    <source>
        <dbReference type="EMBL" id="QDU06070.1"/>
    </source>
</evidence>
<accession>A0A517WLC9</accession>
<dbReference type="EMBL" id="CP036347">
    <property type="protein sequence ID" value="QDU06070.1"/>
    <property type="molecule type" value="Genomic_DNA"/>
</dbReference>
<reference evidence="1 2" key="1">
    <citation type="submission" date="2019-02" db="EMBL/GenBank/DDBJ databases">
        <title>Deep-cultivation of Planctomycetes and their phenomic and genomic characterization uncovers novel biology.</title>
        <authorList>
            <person name="Wiegand S."/>
            <person name="Jogler M."/>
            <person name="Boedeker C."/>
            <person name="Pinto D."/>
            <person name="Vollmers J."/>
            <person name="Rivas-Marin E."/>
            <person name="Kohn T."/>
            <person name="Peeters S.H."/>
            <person name="Heuer A."/>
            <person name="Rast P."/>
            <person name="Oberbeckmann S."/>
            <person name="Bunk B."/>
            <person name="Jeske O."/>
            <person name="Meyerdierks A."/>
            <person name="Storesund J.E."/>
            <person name="Kallscheuer N."/>
            <person name="Luecker S."/>
            <person name="Lage O.M."/>
            <person name="Pohl T."/>
            <person name="Merkel B.J."/>
            <person name="Hornburger P."/>
            <person name="Mueller R.-W."/>
            <person name="Bruemmer F."/>
            <person name="Labrenz M."/>
            <person name="Spormann A.M."/>
            <person name="Op den Camp H."/>
            <person name="Overmann J."/>
            <person name="Amann R."/>
            <person name="Jetten M.S.M."/>
            <person name="Mascher T."/>
            <person name="Medema M.H."/>
            <person name="Devos D.P."/>
            <person name="Kaster A.-K."/>
            <person name="Ovreas L."/>
            <person name="Rohde M."/>
            <person name="Galperin M.Y."/>
            <person name="Jogler C."/>
        </authorList>
    </citation>
    <scope>NUCLEOTIDE SEQUENCE [LARGE SCALE GENOMIC DNA]</scope>
    <source>
        <strain evidence="1 2">V6</strain>
    </source>
</reference>
<dbReference type="InterPro" id="IPR035948">
    <property type="entry name" value="YwqG-like_sf"/>
</dbReference>
<evidence type="ECO:0008006" key="3">
    <source>
        <dbReference type="Google" id="ProtNLM"/>
    </source>
</evidence>
<evidence type="ECO:0000313" key="2">
    <source>
        <dbReference type="Proteomes" id="UP000320722"/>
    </source>
</evidence>
<dbReference type="AlphaFoldDB" id="A0A517WLC9"/>
<dbReference type="RefSeq" id="WP_145044827.1">
    <property type="nucleotide sequence ID" value="NZ_CP036347.1"/>
</dbReference>
<dbReference type="SUPFAM" id="SSF103032">
    <property type="entry name" value="Hypothetical protein YwqG"/>
    <property type="match status" value="1"/>
</dbReference>
<protein>
    <recommendedName>
        <fullName evidence="3">DUF1963 domain-containing protein</fullName>
    </recommendedName>
</protein>
<gene>
    <name evidence="1" type="ORF">V6x_58160</name>
</gene>
<dbReference type="Pfam" id="PF09234">
    <property type="entry name" value="DUF1963"/>
    <property type="match status" value="1"/>
</dbReference>
<dbReference type="Proteomes" id="UP000320722">
    <property type="component" value="Chromosome"/>
</dbReference>
<organism evidence="1 2">
    <name type="scientific">Gimesia chilikensis</name>
    <dbReference type="NCBI Taxonomy" id="2605989"/>
    <lineage>
        <taxon>Bacteria</taxon>
        <taxon>Pseudomonadati</taxon>
        <taxon>Planctomycetota</taxon>
        <taxon>Planctomycetia</taxon>
        <taxon>Planctomycetales</taxon>
        <taxon>Planctomycetaceae</taxon>
        <taxon>Gimesia</taxon>
    </lineage>
</organism>
<dbReference type="InterPro" id="IPR015315">
    <property type="entry name" value="DUF1963"/>
</dbReference>